<gene>
    <name evidence="1" type="ORF">JVW63_01365</name>
</gene>
<name>A0ABS2TCJ9_9ACTO</name>
<organism evidence="1 2">
    <name type="scientific">Flaviflexus equikiangi</name>
    <dbReference type="NCBI Taxonomy" id="2758573"/>
    <lineage>
        <taxon>Bacteria</taxon>
        <taxon>Bacillati</taxon>
        <taxon>Actinomycetota</taxon>
        <taxon>Actinomycetes</taxon>
        <taxon>Actinomycetales</taxon>
        <taxon>Actinomycetaceae</taxon>
        <taxon>Flaviflexus</taxon>
    </lineage>
</organism>
<evidence type="ECO:0008006" key="3">
    <source>
        <dbReference type="Google" id="ProtNLM"/>
    </source>
</evidence>
<proteinExistence type="predicted"/>
<dbReference type="EMBL" id="JAFFJS010000001">
    <property type="protein sequence ID" value="MBM9432361.1"/>
    <property type="molecule type" value="Genomic_DNA"/>
</dbReference>
<sequence>MTFRIPEYPFSTDNVRRAFIGWHLEPDGNIALGNFFDRWLQRVKEHAWDEGSRATASAVLNLTEATNPYRQETDT</sequence>
<dbReference type="RefSeq" id="WP_187995935.1">
    <property type="nucleotide sequence ID" value="NZ_JACEXG010000001.1"/>
</dbReference>
<evidence type="ECO:0000313" key="1">
    <source>
        <dbReference type="EMBL" id="MBM9432361.1"/>
    </source>
</evidence>
<accession>A0ABS2TCJ9</accession>
<reference evidence="2" key="1">
    <citation type="submission" date="2021-02" db="EMBL/GenBank/DDBJ databases">
        <title>Leucobacter sp. CX169.</title>
        <authorList>
            <person name="Cheng Y."/>
        </authorList>
    </citation>
    <scope>NUCLEOTIDE SEQUENCE [LARGE SCALE GENOMIC DNA]</scope>
    <source>
        <strain evidence="2">JY899</strain>
    </source>
</reference>
<evidence type="ECO:0000313" key="2">
    <source>
        <dbReference type="Proteomes" id="UP000705983"/>
    </source>
</evidence>
<protein>
    <recommendedName>
        <fullName evidence="3">YozE SAM-like domain-containing protein</fullName>
    </recommendedName>
</protein>
<comment type="caution">
    <text evidence="1">The sequence shown here is derived from an EMBL/GenBank/DDBJ whole genome shotgun (WGS) entry which is preliminary data.</text>
</comment>
<dbReference type="Proteomes" id="UP000705983">
    <property type="component" value="Unassembled WGS sequence"/>
</dbReference>
<keyword evidence="2" id="KW-1185">Reference proteome</keyword>